<gene>
    <name evidence="2" type="ORF">PBLR_11640</name>
</gene>
<accession>A0A383R8D8</accession>
<keyword evidence="1" id="KW-1133">Transmembrane helix</keyword>
<feature type="transmembrane region" description="Helical" evidence="1">
    <location>
        <begin position="223"/>
        <end position="241"/>
    </location>
</feature>
<dbReference type="AlphaFoldDB" id="A0A383R8D8"/>
<reference evidence="3" key="1">
    <citation type="submission" date="2018-08" db="EMBL/GenBank/DDBJ databases">
        <authorList>
            <person name="Chevrot R."/>
        </authorList>
    </citation>
    <scope>NUCLEOTIDE SEQUENCE [LARGE SCALE GENOMIC DNA]</scope>
</reference>
<dbReference type="RefSeq" id="WP_138185316.1">
    <property type="nucleotide sequence ID" value="NZ_LS992241.1"/>
</dbReference>
<sequence length="348" mass="40020">MEAIDRYIYAVTQRLPEHQREDIHRELQSLIEDMLEERKPTGQASKEDVEDVLLELGPPYEMAAKYRGYERYLIGPMLIDTYFTTLKIVLASLVIGLTAVFTIDTFLSHSRMLEPVTSYLSSLVTSAAQGFFWVTVVFAWMEYRQRKNSADKDSRNKAWRPSDLPLIPDAKMKIKRRSPILGIFFTIVVMVICLYFSDLIGIWRNHDGVLKAVPFLNHDGFRHYLPLVWIVAALAIMKQIVRMIVHYRSSKLLAFHIVMTVITTTLLCIMFTDQALWNPHFIQDLTASNLLPVDGNDFKSIVSTWPRLKEWLVNAIVVLALLDIITESLAWYRAKSPPSSITNQKPSI</sequence>
<protein>
    <submittedName>
        <fullName evidence="2">Uncharacterized protein</fullName>
    </submittedName>
</protein>
<dbReference type="Proteomes" id="UP000304148">
    <property type="component" value="Chromosome"/>
</dbReference>
<keyword evidence="1" id="KW-0812">Transmembrane</keyword>
<proteinExistence type="predicted"/>
<organism evidence="2 3">
    <name type="scientific">Paenibacillus alvei</name>
    <name type="common">Bacillus alvei</name>
    <dbReference type="NCBI Taxonomy" id="44250"/>
    <lineage>
        <taxon>Bacteria</taxon>
        <taxon>Bacillati</taxon>
        <taxon>Bacillota</taxon>
        <taxon>Bacilli</taxon>
        <taxon>Bacillales</taxon>
        <taxon>Paenibacillaceae</taxon>
        <taxon>Paenibacillus</taxon>
    </lineage>
</organism>
<feature type="transmembrane region" description="Helical" evidence="1">
    <location>
        <begin position="253"/>
        <end position="272"/>
    </location>
</feature>
<dbReference type="Pfam" id="PF22564">
    <property type="entry name" value="HAAS"/>
    <property type="match status" value="1"/>
</dbReference>
<feature type="transmembrane region" description="Helical" evidence="1">
    <location>
        <begin position="88"/>
        <end position="107"/>
    </location>
</feature>
<evidence type="ECO:0000313" key="3">
    <source>
        <dbReference type="Proteomes" id="UP000304148"/>
    </source>
</evidence>
<feature type="transmembrane region" description="Helical" evidence="1">
    <location>
        <begin position="311"/>
        <end position="332"/>
    </location>
</feature>
<dbReference type="EMBL" id="LS992241">
    <property type="protein sequence ID" value="SYX83218.1"/>
    <property type="molecule type" value="Genomic_DNA"/>
</dbReference>
<keyword evidence="1" id="KW-0472">Membrane</keyword>
<name>A0A383R8D8_PAEAL</name>
<feature type="transmembrane region" description="Helical" evidence="1">
    <location>
        <begin position="119"/>
        <end position="140"/>
    </location>
</feature>
<evidence type="ECO:0000313" key="2">
    <source>
        <dbReference type="EMBL" id="SYX83218.1"/>
    </source>
</evidence>
<evidence type="ECO:0000256" key="1">
    <source>
        <dbReference type="SAM" id="Phobius"/>
    </source>
</evidence>
<feature type="transmembrane region" description="Helical" evidence="1">
    <location>
        <begin position="180"/>
        <end position="203"/>
    </location>
</feature>